<feature type="domain" description="Putative plant transposon protein" evidence="2">
    <location>
        <begin position="76"/>
        <end position="266"/>
    </location>
</feature>
<protein>
    <recommendedName>
        <fullName evidence="2">Putative plant transposon protein domain-containing protein</fullName>
    </recommendedName>
</protein>
<feature type="compositionally biased region" description="Low complexity" evidence="1">
    <location>
        <begin position="295"/>
        <end position="307"/>
    </location>
</feature>
<evidence type="ECO:0000313" key="4">
    <source>
        <dbReference type="Proteomes" id="UP001341840"/>
    </source>
</evidence>
<keyword evidence="4" id="KW-1185">Reference proteome</keyword>
<gene>
    <name evidence="3" type="ORF">PIB30_094864</name>
</gene>
<accession>A0ABU6QV21</accession>
<feature type="region of interest" description="Disordered" evidence="1">
    <location>
        <begin position="475"/>
        <end position="526"/>
    </location>
</feature>
<dbReference type="InterPro" id="IPR046796">
    <property type="entry name" value="Transposase_32_dom"/>
</dbReference>
<organism evidence="3 4">
    <name type="scientific">Stylosanthes scabra</name>
    <dbReference type="NCBI Taxonomy" id="79078"/>
    <lineage>
        <taxon>Eukaryota</taxon>
        <taxon>Viridiplantae</taxon>
        <taxon>Streptophyta</taxon>
        <taxon>Embryophyta</taxon>
        <taxon>Tracheophyta</taxon>
        <taxon>Spermatophyta</taxon>
        <taxon>Magnoliopsida</taxon>
        <taxon>eudicotyledons</taxon>
        <taxon>Gunneridae</taxon>
        <taxon>Pentapetalae</taxon>
        <taxon>rosids</taxon>
        <taxon>fabids</taxon>
        <taxon>Fabales</taxon>
        <taxon>Fabaceae</taxon>
        <taxon>Papilionoideae</taxon>
        <taxon>50 kb inversion clade</taxon>
        <taxon>dalbergioids sensu lato</taxon>
        <taxon>Dalbergieae</taxon>
        <taxon>Pterocarpus clade</taxon>
        <taxon>Stylosanthes</taxon>
    </lineage>
</organism>
<evidence type="ECO:0000313" key="3">
    <source>
        <dbReference type="EMBL" id="MED6115877.1"/>
    </source>
</evidence>
<evidence type="ECO:0000256" key="1">
    <source>
        <dbReference type="SAM" id="MobiDB-lite"/>
    </source>
</evidence>
<evidence type="ECO:0000259" key="2">
    <source>
        <dbReference type="Pfam" id="PF20167"/>
    </source>
</evidence>
<dbReference type="EMBL" id="JASCZI010002127">
    <property type="protein sequence ID" value="MED6115877.1"/>
    <property type="molecule type" value="Genomic_DNA"/>
</dbReference>
<feature type="compositionally biased region" description="Low complexity" evidence="1">
    <location>
        <begin position="499"/>
        <end position="514"/>
    </location>
</feature>
<feature type="compositionally biased region" description="Basic and acidic residues" evidence="1">
    <location>
        <begin position="515"/>
        <end position="526"/>
    </location>
</feature>
<reference evidence="3 4" key="1">
    <citation type="journal article" date="2023" name="Plants (Basel)">
        <title>Bridging the Gap: Combining Genomics and Transcriptomics Approaches to Understand Stylosanthes scabra, an Orphan Legume from the Brazilian Caatinga.</title>
        <authorList>
            <person name="Ferreira-Neto J.R.C."/>
            <person name="da Silva M.D."/>
            <person name="Binneck E."/>
            <person name="de Melo N.F."/>
            <person name="da Silva R.H."/>
            <person name="de Melo A.L.T.M."/>
            <person name="Pandolfi V."/>
            <person name="Bustamante F.O."/>
            <person name="Brasileiro-Vidal A.C."/>
            <person name="Benko-Iseppon A.M."/>
        </authorList>
    </citation>
    <scope>NUCLEOTIDE SEQUENCE [LARGE SCALE GENOMIC DNA]</scope>
    <source>
        <tissue evidence="3">Leaves</tissue>
    </source>
</reference>
<proteinExistence type="predicted"/>
<comment type="caution">
    <text evidence="3">The sequence shown here is derived from an EMBL/GenBank/DDBJ whole genome shotgun (WGS) entry which is preliminary data.</text>
</comment>
<sequence length="526" mass="60430">MTPSKHGFFITYIQTKKGKQVILDDDDENHDSYRFFTNFHAKFFLSYVASKAIIPSTKFKLQKGQYRDIKRQILMRGWVKLGKPRKNISATLVREFYANARKNPDVEDSREFRTFVRGVSFGFSKERIRAILELKGPLNSETSFNVRKLRANRDTDAILRDICVEGAVWEIGAHMNPLKLRRQDLTPLARGGHDFVIHNIKPTSNQSEVTVEVAMLIHCIITSQEVEVEEIIEDTMANIISKLHLSKPPLAFPNIIARLLEDSGVDYHALDSGDKVPKGRPITAEVMENIRQPQRHSLPPHQSPQPHQFHEQPFPPSPQYQSQHQEEGEQPAFEAAFEAAYEPQRYGWGQLQEDMANMKQVQMEFYESILAQNAEYRVRLQSIERRQSNLERGQELIHQEFANHVKDFSARMDQMHTELKAEKDMTTKMKDLVVGLSLDSRANDMYTHWGLQQCIPNYGPTNLEDIPQIPHKIKDNSIFGKPWHEGLIRPTQPGESSTAPQQQAPPQQAPPEANAPRRENPDSDDE</sequence>
<feature type="region of interest" description="Disordered" evidence="1">
    <location>
        <begin position="294"/>
        <end position="330"/>
    </location>
</feature>
<dbReference type="Proteomes" id="UP001341840">
    <property type="component" value="Unassembled WGS sequence"/>
</dbReference>
<dbReference type="Pfam" id="PF20167">
    <property type="entry name" value="Transposase_32"/>
    <property type="match status" value="1"/>
</dbReference>
<name>A0ABU6QV21_9FABA</name>